<evidence type="ECO:0000256" key="2">
    <source>
        <dbReference type="ARBA" id="ARBA00022771"/>
    </source>
</evidence>
<evidence type="ECO:0000313" key="7">
    <source>
        <dbReference type="EMBL" id="CAL6084726.1"/>
    </source>
</evidence>
<evidence type="ECO:0000256" key="4">
    <source>
        <dbReference type="PROSITE-ProRule" id="PRU00024"/>
    </source>
</evidence>
<reference evidence="7 8" key="2">
    <citation type="submission" date="2024-07" db="EMBL/GenBank/DDBJ databases">
        <authorList>
            <person name="Akdeniz Z."/>
        </authorList>
    </citation>
    <scope>NUCLEOTIDE SEQUENCE [LARGE SCALE GENOMIC DNA]</scope>
</reference>
<dbReference type="PANTHER" id="PTHR25462:SF296">
    <property type="entry name" value="MEIOTIC P26, ISOFORM F"/>
    <property type="match status" value="1"/>
</dbReference>
<evidence type="ECO:0000256" key="3">
    <source>
        <dbReference type="ARBA" id="ARBA00022833"/>
    </source>
</evidence>
<protein>
    <recommendedName>
        <fullName evidence="5">B box-type domain-containing protein</fullName>
    </recommendedName>
</protein>
<organism evidence="6">
    <name type="scientific">Hexamita inflata</name>
    <dbReference type="NCBI Taxonomy" id="28002"/>
    <lineage>
        <taxon>Eukaryota</taxon>
        <taxon>Metamonada</taxon>
        <taxon>Diplomonadida</taxon>
        <taxon>Hexamitidae</taxon>
        <taxon>Hexamitinae</taxon>
        <taxon>Hexamita</taxon>
    </lineage>
</organism>
<dbReference type="PROSITE" id="PS00518">
    <property type="entry name" value="ZF_RING_1"/>
    <property type="match status" value="1"/>
</dbReference>
<dbReference type="InterPro" id="IPR000315">
    <property type="entry name" value="Znf_B-box"/>
</dbReference>
<proteinExistence type="predicted"/>
<dbReference type="PROSITE" id="PS50119">
    <property type="entry name" value="ZF_BBOX"/>
    <property type="match status" value="1"/>
</dbReference>
<evidence type="ECO:0000313" key="8">
    <source>
        <dbReference type="Proteomes" id="UP001642409"/>
    </source>
</evidence>
<dbReference type="GO" id="GO:0008270">
    <property type="term" value="F:zinc ion binding"/>
    <property type="evidence" value="ECO:0007669"/>
    <property type="project" value="UniProtKB-KW"/>
</dbReference>
<reference evidence="6" key="1">
    <citation type="submission" date="2023-06" db="EMBL/GenBank/DDBJ databases">
        <authorList>
            <person name="Kurt Z."/>
        </authorList>
    </citation>
    <scope>NUCLEOTIDE SEQUENCE</scope>
</reference>
<dbReference type="Gene3D" id="3.30.40.10">
    <property type="entry name" value="Zinc/RING finger domain, C3HC4 (zinc finger)"/>
    <property type="match status" value="1"/>
</dbReference>
<keyword evidence="3" id="KW-0862">Zinc</keyword>
<name>A0AA86TH67_9EUKA</name>
<dbReference type="AlphaFoldDB" id="A0AA86TH67"/>
<dbReference type="Proteomes" id="UP001642409">
    <property type="component" value="Unassembled WGS sequence"/>
</dbReference>
<keyword evidence="1" id="KW-0479">Metal-binding</keyword>
<dbReference type="SUPFAM" id="SSF57845">
    <property type="entry name" value="B-box zinc-binding domain"/>
    <property type="match status" value="1"/>
</dbReference>
<dbReference type="InterPro" id="IPR047153">
    <property type="entry name" value="TRIM45/56/19-like"/>
</dbReference>
<dbReference type="EMBL" id="CAXDID020000381">
    <property type="protein sequence ID" value="CAL6084726.1"/>
    <property type="molecule type" value="Genomic_DNA"/>
</dbReference>
<keyword evidence="2 4" id="KW-0863">Zinc-finger</keyword>
<keyword evidence="8" id="KW-1185">Reference proteome</keyword>
<evidence type="ECO:0000256" key="1">
    <source>
        <dbReference type="ARBA" id="ARBA00022723"/>
    </source>
</evidence>
<feature type="domain" description="B box-type" evidence="5">
    <location>
        <begin position="131"/>
        <end position="177"/>
    </location>
</feature>
<evidence type="ECO:0000313" key="6">
    <source>
        <dbReference type="EMBL" id="CAI9916047.1"/>
    </source>
</evidence>
<dbReference type="CDD" id="cd19757">
    <property type="entry name" value="Bbox1"/>
    <property type="match status" value="1"/>
</dbReference>
<dbReference type="InterPro" id="IPR013083">
    <property type="entry name" value="Znf_RING/FYVE/PHD"/>
</dbReference>
<gene>
    <name evidence="6" type="ORF">HINF_LOCUS3692</name>
    <name evidence="7" type="ORF">HINF_LOCUS62343</name>
</gene>
<dbReference type="Gene3D" id="3.30.160.60">
    <property type="entry name" value="Classic Zinc Finger"/>
    <property type="match status" value="1"/>
</dbReference>
<dbReference type="SUPFAM" id="SSF57850">
    <property type="entry name" value="RING/U-box"/>
    <property type="match status" value="1"/>
</dbReference>
<dbReference type="InterPro" id="IPR017907">
    <property type="entry name" value="Znf_RING_CS"/>
</dbReference>
<sequence length="533" mass="59991">MSRLTSSKLSDSSRPVLPSSIAATVVQQLNERSYCDFCCKPLTTAFELNCNHCYCGECILAISQQESVDIPADLLREAAEQAYQGQNVQITSQNLSAMSMTQQANQLPEISCPLCLRQLATLTAVNPQKRASSRLCQECNQNERTLRCSSCSCELCDECDKKIHGFSTMKMHQRTPIANAGNVTGQLIQMPCSAQCHKIVVSAALLKGETNSYGVSHPLYVEATSCNVSAEYFCMDDRQLICKFCKSSEFYKNKKIITIQDAVEQKVRELREETDKCRQLTGELRQLMFKYQECDRLDENLYEIAVAELRTTRDVILSLVQQKFDKMETELETTLNRRTEINKTAQTSLSSVVEKMMNSVSSAEKHMLARQPVVFLQEFQNLYLQIKANLKNVLVDLETRPEPRRSAFPRPERIDDVKRVLETIQLNETQVIVEAVGLNVRQCVCCKDCGNVVVNGAGNLRQVARKQKGCLFGLLLESVEPDSISLDTVKGQPGSRHVICRKCGRELGRWSQPDAPDKKFTPGYIFISQNVVK</sequence>
<dbReference type="Pfam" id="PF00643">
    <property type="entry name" value="zf-B_box"/>
    <property type="match status" value="1"/>
</dbReference>
<comment type="caution">
    <text evidence="6">The sequence shown here is derived from an EMBL/GenBank/DDBJ whole genome shotgun (WGS) entry which is preliminary data.</text>
</comment>
<dbReference type="EMBL" id="CATOUU010000089">
    <property type="protein sequence ID" value="CAI9916047.1"/>
    <property type="molecule type" value="Genomic_DNA"/>
</dbReference>
<accession>A0AA86TH67</accession>
<evidence type="ECO:0000259" key="5">
    <source>
        <dbReference type="PROSITE" id="PS50119"/>
    </source>
</evidence>
<dbReference type="PANTHER" id="PTHR25462">
    <property type="entry name" value="BONUS, ISOFORM C-RELATED"/>
    <property type="match status" value="1"/>
</dbReference>